<dbReference type="Pfam" id="PF07963">
    <property type="entry name" value="N_methyl"/>
    <property type="match status" value="1"/>
</dbReference>
<dbReference type="InterPro" id="IPR012902">
    <property type="entry name" value="N_methyl_site"/>
</dbReference>
<evidence type="ECO:0008006" key="4">
    <source>
        <dbReference type="Google" id="ProtNLM"/>
    </source>
</evidence>
<dbReference type="EMBL" id="MHTY01000014">
    <property type="protein sequence ID" value="OHA68833.1"/>
    <property type="molecule type" value="Genomic_DNA"/>
</dbReference>
<evidence type="ECO:0000313" key="2">
    <source>
        <dbReference type="EMBL" id="OHA68833.1"/>
    </source>
</evidence>
<feature type="transmembrane region" description="Helical" evidence="1">
    <location>
        <begin position="12"/>
        <end position="38"/>
    </location>
</feature>
<evidence type="ECO:0000256" key="1">
    <source>
        <dbReference type="SAM" id="Phobius"/>
    </source>
</evidence>
<keyword evidence="1" id="KW-0812">Transmembrane</keyword>
<dbReference type="NCBIfam" id="TIGR02532">
    <property type="entry name" value="IV_pilin_GFxxxE"/>
    <property type="match status" value="1"/>
</dbReference>
<protein>
    <recommendedName>
        <fullName evidence="4">Prepilin-type N-terminal cleavage/methylation domain-containing protein</fullName>
    </recommendedName>
</protein>
<proteinExistence type="predicted"/>
<name>A0A1G2R7N8_9BACT</name>
<evidence type="ECO:0000313" key="3">
    <source>
        <dbReference type="Proteomes" id="UP000178529"/>
    </source>
</evidence>
<dbReference type="AlphaFoldDB" id="A0A1G2R7N8"/>
<sequence length="173" mass="18746">MKIVNCKLKIQNTGFTLIEVFIAIAVLAIGIGGTFALVRQTVSFAPNTTQKLTATYLAQEGLEIARNIRDTNFLKIHKGQGGAWTNGLSVCASGCEADYNDSVLVSFTGSPLKLNGGFYTYDSGSNTIFVRKITVTQAGDILDVTSEVSFEERGRTHTVRASSKLYNWLTPTP</sequence>
<accession>A0A1G2R7N8</accession>
<keyword evidence="1" id="KW-1133">Transmembrane helix</keyword>
<gene>
    <name evidence="2" type="ORF">A3J68_02390</name>
</gene>
<organism evidence="2 3">
    <name type="scientific">Candidatus Wildermuthbacteria bacterium RIFCSPHIGHO2_02_FULL_48_16</name>
    <dbReference type="NCBI Taxonomy" id="1802453"/>
    <lineage>
        <taxon>Bacteria</taxon>
        <taxon>Candidatus Wildermuthiibacteriota</taxon>
    </lineage>
</organism>
<dbReference type="Proteomes" id="UP000178529">
    <property type="component" value="Unassembled WGS sequence"/>
</dbReference>
<comment type="caution">
    <text evidence="2">The sequence shown here is derived from an EMBL/GenBank/DDBJ whole genome shotgun (WGS) entry which is preliminary data.</text>
</comment>
<reference evidence="2 3" key="1">
    <citation type="journal article" date="2016" name="Nat. Commun.">
        <title>Thousands of microbial genomes shed light on interconnected biogeochemical processes in an aquifer system.</title>
        <authorList>
            <person name="Anantharaman K."/>
            <person name="Brown C.T."/>
            <person name="Hug L.A."/>
            <person name="Sharon I."/>
            <person name="Castelle C.J."/>
            <person name="Probst A.J."/>
            <person name="Thomas B.C."/>
            <person name="Singh A."/>
            <person name="Wilkins M.J."/>
            <person name="Karaoz U."/>
            <person name="Brodie E.L."/>
            <person name="Williams K.H."/>
            <person name="Hubbard S.S."/>
            <person name="Banfield J.F."/>
        </authorList>
    </citation>
    <scope>NUCLEOTIDE SEQUENCE [LARGE SCALE GENOMIC DNA]</scope>
</reference>
<keyword evidence="1" id="KW-0472">Membrane</keyword>